<dbReference type="Pfam" id="PF08022">
    <property type="entry name" value="FAD_binding_8"/>
    <property type="match status" value="1"/>
</dbReference>
<keyword evidence="7" id="KW-0249">Electron transport</keyword>
<keyword evidence="8 13" id="KW-1133">Transmembrane helix</keyword>
<keyword evidence="6 13" id="KW-0812">Transmembrane</keyword>
<gene>
    <name evidence="15" type="ORF">BGT96224_A20319</name>
    <name evidence="16" type="ORF">BGT96224V2_LOCUS1673</name>
</gene>
<dbReference type="GO" id="GO:0015677">
    <property type="term" value="P:copper ion import"/>
    <property type="evidence" value="ECO:0007669"/>
    <property type="project" value="TreeGrafter"/>
</dbReference>
<feature type="non-terminal residue" evidence="16">
    <location>
        <position position="625"/>
    </location>
</feature>
<reference evidence="17" key="1">
    <citation type="journal article" date="2013" name="Nat. Genet.">
        <title>The wheat powdery mildew genome shows the unique evolution of an obligate biotroph.</title>
        <authorList>
            <person name="Wicker T."/>
            <person name="Oberhaensli S."/>
            <person name="Parlange F."/>
            <person name="Buchmann J.P."/>
            <person name="Shatalina M."/>
            <person name="Roffler S."/>
            <person name="Ben-David R."/>
            <person name="Dolezel J."/>
            <person name="Simkova H."/>
            <person name="Schulze-Lefert P."/>
            <person name="Spanu P.D."/>
            <person name="Bruggmann R."/>
            <person name="Amselem J."/>
            <person name="Quesneville H."/>
            <person name="Ver Loren van Themaat E."/>
            <person name="Paape T."/>
            <person name="Shimizu K.K."/>
            <person name="Keller B."/>
        </authorList>
    </citation>
    <scope>NUCLEOTIDE SEQUENCE [LARGE SCALE GENOMIC DNA]</scope>
    <source>
        <strain evidence="17">96224</strain>
    </source>
</reference>
<evidence type="ECO:0000256" key="8">
    <source>
        <dbReference type="ARBA" id="ARBA00022989"/>
    </source>
</evidence>
<feature type="transmembrane region" description="Helical" evidence="13">
    <location>
        <begin position="45"/>
        <end position="67"/>
    </location>
</feature>
<evidence type="ECO:0000259" key="14">
    <source>
        <dbReference type="PROSITE" id="PS51384"/>
    </source>
</evidence>
<dbReference type="GO" id="GO:0005886">
    <property type="term" value="C:plasma membrane"/>
    <property type="evidence" value="ECO:0007669"/>
    <property type="project" value="UniProtKB-SubCell"/>
</dbReference>
<dbReference type="PANTHER" id="PTHR32361">
    <property type="entry name" value="FERRIC/CUPRIC REDUCTASE TRANSMEMBRANE COMPONENT"/>
    <property type="match status" value="1"/>
</dbReference>
<keyword evidence="9" id="KW-0560">Oxidoreductase</keyword>
<dbReference type="SFLD" id="SFLDG01168">
    <property type="entry name" value="Ferric_reductase_subgroup_(FRE"/>
    <property type="match status" value="1"/>
</dbReference>
<evidence type="ECO:0000256" key="12">
    <source>
        <dbReference type="ARBA" id="ARBA00048483"/>
    </source>
</evidence>
<dbReference type="GO" id="GO:0006879">
    <property type="term" value="P:intracellular iron ion homeostasis"/>
    <property type="evidence" value="ECO:0007669"/>
    <property type="project" value="TreeGrafter"/>
</dbReference>
<dbReference type="InterPro" id="IPR017927">
    <property type="entry name" value="FAD-bd_FR_type"/>
</dbReference>
<evidence type="ECO:0000256" key="10">
    <source>
        <dbReference type="ARBA" id="ARBA00023065"/>
    </source>
</evidence>
<feature type="domain" description="FAD-binding FR-type" evidence="14">
    <location>
        <begin position="322"/>
        <end position="448"/>
    </location>
</feature>
<evidence type="ECO:0000256" key="4">
    <source>
        <dbReference type="ARBA" id="ARBA00022448"/>
    </source>
</evidence>
<feature type="transmembrane region" description="Helical" evidence="13">
    <location>
        <begin position="249"/>
        <end position="270"/>
    </location>
</feature>
<dbReference type="SUPFAM" id="SSF63380">
    <property type="entry name" value="Riboflavin synthase domain-like"/>
    <property type="match status" value="1"/>
</dbReference>
<dbReference type="SFLD" id="SFLDS00052">
    <property type="entry name" value="Ferric_Reductase_Domain"/>
    <property type="match status" value="1"/>
</dbReference>
<dbReference type="SUPFAM" id="SSF52343">
    <property type="entry name" value="Ferredoxin reductase-like, C-terminal NADP-linked domain"/>
    <property type="match status" value="1"/>
</dbReference>
<keyword evidence="11 13" id="KW-0472">Membrane</keyword>
<evidence type="ECO:0000256" key="1">
    <source>
        <dbReference type="ARBA" id="ARBA00004651"/>
    </source>
</evidence>
<evidence type="ECO:0000256" key="7">
    <source>
        <dbReference type="ARBA" id="ARBA00022982"/>
    </source>
</evidence>
<evidence type="ECO:0000256" key="11">
    <source>
        <dbReference type="ARBA" id="ARBA00023136"/>
    </source>
</evidence>
<feature type="transmembrane region" description="Helical" evidence="13">
    <location>
        <begin position="308"/>
        <end position="329"/>
    </location>
</feature>
<dbReference type="EMBL" id="KE374996">
    <property type="protein sequence ID" value="EPQ66349.1"/>
    <property type="molecule type" value="Genomic_DNA"/>
</dbReference>
<dbReference type="PANTHER" id="PTHR32361:SF3">
    <property type="entry name" value="REDUCTASE, PUTATIVE (AFU_ORTHOLOGUE AFUA_6G13750)-RELATED"/>
    <property type="match status" value="1"/>
</dbReference>
<name>A0A061HQG7_BLUGR</name>
<reference evidence="15" key="2">
    <citation type="submission" date="2013-01" db="EMBL/GenBank/DDBJ databases">
        <title>The wheat powdery mildew genome reveals unique evolution of an obligate biotroph.</title>
        <authorList>
            <person name="Oberhaensli S."/>
            <person name="Wicker T."/>
            <person name="Keller B."/>
        </authorList>
    </citation>
    <scope>NUCLEOTIDE SEQUENCE</scope>
    <source>
        <strain evidence="15">96224</strain>
    </source>
</reference>
<dbReference type="PROSITE" id="PS51384">
    <property type="entry name" value="FAD_FR"/>
    <property type="match status" value="1"/>
</dbReference>
<dbReference type="GO" id="GO:0006826">
    <property type="term" value="P:iron ion transport"/>
    <property type="evidence" value="ECO:0007669"/>
    <property type="project" value="TreeGrafter"/>
</dbReference>
<comment type="similarity">
    <text evidence="2">Belongs to the ferric reductase (FRE) family.</text>
</comment>
<evidence type="ECO:0000256" key="6">
    <source>
        <dbReference type="ARBA" id="ARBA00022692"/>
    </source>
</evidence>
<dbReference type="CDD" id="cd06186">
    <property type="entry name" value="NOX_Duox_like_FAD_NADP"/>
    <property type="match status" value="1"/>
</dbReference>
<dbReference type="InterPro" id="IPR017938">
    <property type="entry name" value="Riboflavin_synthase-like_b-brl"/>
</dbReference>
<dbReference type="InterPro" id="IPR013112">
    <property type="entry name" value="FAD-bd_8"/>
</dbReference>
<protein>
    <recommendedName>
        <fullName evidence="3">ferric-chelate reductase (NADPH)</fullName>
        <ecNumber evidence="3">1.16.1.9</ecNumber>
    </recommendedName>
</protein>
<proteinExistence type="inferred from homology"/>
<feature type="transmembrane region" description="Helical" evidence="13">
    <location>
        <begin position="282"/>
        <end position="302"/>
    </location>
</feature>
<comment type="subcellular location">
    <subcellularLocation>
        <location evidence="1">Cell membrane</location>
        <topology evidence="1">Multi-pass membrane protein</topology>
    </subcellularLocation>
</comment>
<dbReference type="EC" id="1.16.1.9" evidence="3"/>
<feature type="transmembrane region" description="Helical" evidence="13">
    <location>
        <begin position="217"/>
        <end position="237"/>
    </location>
</feature>
<evidence type="ECO:0000313" key="17">
    <source>
        <dbReference type="Proteomes" id="UP000053110"/>
    </source>
</evidence>
<evidence type="ECO:0000313" key="16">
    <source>
        <dbReference type="EMBL" id="SUZ08460.1"/>
    </source>
</evidence>
<evidence type="ECO:0000256" key="3">
    <source>
        <dbReference type="ARBA" id="ARBA00012668"/>
    </source>
</evidence>
<dbReference type="EMBL" id="UIGY01000023">
    <property type="protein sequence ID" value="SUZ08460.1"/>
    <property type="molecule type" value="Genomic_DNA"/>
</dbReference>
<dbReference type="InterPro" id="IPR013121">
    <property type="entry name" value="Fe_red_NAD-bd_6"/>
</dbReference>
<comment type="catalytic activity">
    <reaction evidence="12">
        <text>2 a Fe(II)-siderophore + NADP(+) + H(+) = 2 a Fe(III)-siderophore + NADPH</text>
        <dbReference type="Rhea" id="RHEA:28795"/>
        <dbReference type="Rhea" id="RHEA-COMP:11342"/>
        <dbReference type="Rhea" id="RHEA-COMP:11344"/>
        <dbReference type="ChEBI" id="CHEBI:15378"/>
        <dbReference type="ChEBI" id="CHEBI:29033"/>
        <dbReference type="ChEBI" id="CHEBI:29034"/>
        <dbReference type="ChEBI" id="CHEBI:57783"/>
        <dbReference type="ChEBI" id="CHEBI:58349"/>
        <dbReference type="EC" id="1.16.1.9"/>
    </reaction>
</comment>
<dbReference type="HOGENOM" id="CLU_016134_0_0_1"/>
<dbReference type="InterPro" id="IPR051410">
    <property type="entry name" value="Ferric/Cupric_Reductase"/>
</dbReference>
<dbReference type="InterPro" id="IPR039261">
    <property type="entry name" value="FNR_nucleotide-bd"/>
</dbReference>
<dbReference type="Gene3D" id="3.40.50.80">
    <property type="entry name" value="Nucleotide-binding domain of ferredoxin-NADP reductase (FNR) module"/>
    <property type="match status" value="1"/>
</dbReference>
<evidence type="ECO:0000313" key="15">
    <source>
        <dbReference type="EMBL" id="EPQ66349.1"/>
    </source>
</evidence>
<dbReference type="Pfam" id="PF01794">
    <property type="entry name" value="Ferric_reduct"/>
    <property type="match status" value="1"/>
</dbReference>
<dbReference type="GO" id="GO:0052851">
    <property type="term" value="F:ferric-chelate reductase (NADPH) activity"/>
    <property type="evidence" value="ECO:0007669"/>
    <property type="project" value="UniProtKB-EC"/>
</dbReference>
<feature type="transmembrane region" description="Helical" evidence="13">
    <location>
        <begin position="126"/>
        <end position="148"/>
    </location>
</feature>
<reference evidence="16" key="3">
    <citation type="submission" date="2018-07" db="EMBL/GenBank/DDBJ databases">
        <authorList>
            <person name="Quirk P.G."/>
            <person name="Krulwich T.A."/>
        </authorList>
    </citation>
    <scope>NUCLEOTIDE SEQUENCE</scope>
    <source>
        <strain evidence="16">96224</strain>
    </source>
</reference>
<accession>A0A061HQG7</accession>
<keyword evidence="10" id="KW-0406">Ion transport</keyword>
<dbReference type="AlphaFoldDB" id="A0A061HQG7"/>
<dbReference type="InterPro" id="IPR013130">
    <property type="entry name" value="Fe3_Rdtase_TM_dom"/>
</dbReference>
<dbReference type="Pfam" id="PF08030">
    <property type="entry name" value="NAD_binding_6"/>
    <property type="match status" value="1"/>
</dbReference>
<evidence type="ECO:0000256" key="2">
    <source>
        <dbReference type="ARBA" id="ARBA00006278"/>
    </source>
</evidence>
<evidence type="ECO:0000256" key="9">
    <source>
        <dbReference type="ARBA" id="ARBA00023002"/>
    </source>
</evidence>
<evidence type="ECO:0000256" key="5">
    <source>
        <dbReference type="ARBA" id="ARBA00022475"/>
    </source>
</evidence>
<keyword evidence="5" id="KW-1003">Cell membrane</keyword>
<organism evidence="16">
    <name type="scientific">Blumeria graminis f. sp. tritici 96224</name>
    <dbReference type="NCBI Taxonomy" id="1268274"/>
    <lineage>
        <taxon>Eukaryota</taxon>
        <taxon>Fungi</taxon>
        <taxon>Dikarya</taxon>
        <taxon>Ascomycota</taxon>
        <taxon>Pezizomycotina</taxon>
        <taxon>Leotiomycetes</taxon>
        <taxon>Erysiphales</taxon>
        <taxon>Erysiphaceae</taxon>
        <taxon>Blumeria</taxon>
    </lineage>
</organism>
<sequence>MHHIQDYSETSSLEKHWGFESRVLPCTADTGTCQYLDAIYHMHDLSMLFTFIFWAVILGILSVWVGLRVVRRFSKETDSVIFEVDGQQRVSPSSLHRRLVYTTTAYLRHYLLPESMNFIFGHVSRLQLLIFAILSGYLIFFSLIGITYKNWVTPHKTEPGLFNTRTGAGGFADRVGALAYALTPLTIALSTRESILTLITGISYQHFNFLHRWTGRIMYVQSFMHIFIWTVVQAYLYQPQPRLYHAFIIQPYILWGIVAMTLLTFLTVFSMKSVIKWTGYEFFLISHLVVAGVYIGACWSHWDKLKCWMIASLVILLLDLVLRWIHFALIHFRIIGENKGFVAAQARLQYFDDSAGGIVRLDFEHAHKAWSPGQHYFLTFPNLSIWQAHPFTVLSSPRPESPVQKHSYIIRCRLGETAKLGVLASQLTNTGQTTPVLLTGPYGTDIIPQKVSNILAITGGTGISFTLPVLLEATLRPNCGLIQLVWIVRYFKNLEWVASEIEALKGIPNFHLRIIITSGKEPDAKDLDVELKDEKNVSEITVSEKKHGLWSLPEEVDLVYLNRRPNLKKEIQDYMEKTDGKSLFVVGSGPPGMGADARKAVASFNSAKKVWTGDKAGDMGFYWDY</sequence>
<dbReference type="Proteomes" id="UP000053110">
    <property type="component" value="Unassembled WGS sequence"/>
</dbReference>
<dbReference type="OrthoDB" id="167398at2759"/>
<keyword evidence="4" id="KW-0813">Transport</keyword>
<evidence type="ECO:0000256" key="13">
    <source>
        <dbReference type="SAM" id="Phobius"/>
    </source>
</evidence>